<evidence type="ECO:0000313" key="1">
    <source>
        <dbReference type="EMBL" id="JAH81477.1"/>
    </source>
</evidence>
<proteinExistence type="predicted"/>
<dbReference type="AlphaFoldDB" id="A0A0E9VTW4"/>
<accession>A0A0E9VTW4</accession>
<reference evidence="1" key="1">
    <citation type="submission" date="2014-11" db="EMBL/GenBank/DDBJ databases">
        <authorList>
            <person name="Amaro Gonzalez C."/>
        </authorList>
    </citation>
    <scope>NUCLEOTIDE SEQUENCE</scope>
</reference>
<protein>
    <submittedName>
        <fullName evidence="1">Uncharacterized protein</fullName>
    </submittedName>
</protein>
<sequence>MLLLTLFTARRSPVNKPQSLLGKDPT</sequence>
<dbReference type="EMBL" id="GBXM01027100">
    <property type="protein sequence ID" value="JAH81477.1"/>
    <property type="molecule type" value="Transcribed_RNA"/>
</dbReference>
<organism evidence="1">
    <name type="scientific">Anguilla anguilla</name>
    <name type="common">European freshwater eel</name>
    <name type="synonym">Muraena anguilla</name>
    <dbReference type="NCBI Taxonomy" id="7936"/>
    <lineage>
        <taxon>Eukaryota</taxon>
        <taxon>Metazoa</taxon>
        <taxon>Chordata</taxon>
        <taxon>Craniata</taxon>
        <taxon>Vertebrata</taxon>
        <taxon>Euteleostomi</taxon>
        <taxon>Actinopterygii</taxon>
        <taxon>Neopterygii</taxon>
        <taxon>Teleostei</taxon>
        <taxon>Anguilliformes</taxon>
        <taxon>Anguillidae</taxon>
        <taxon>Anguilla</taxon>
    </lineage>
</organism>
<reference evidence="1" key="2">
    <citation type="journal article" date="2015" name="Fish Shellfish Immunol.">
        <title>Early steps in the European eel (Anguilla anguilla)-Vibrio vulnificus interaction in the gills: Role of the RtxA13 toxin.</title>
        <authorList>
            <person name="Callol A."/>
            <person name="Pajuelo D."/>
            <person name="Ebbesson L."/>
            <person name="Teles M."/>
            <person name="MacKenzie S."/>
            <person name="Amaro C."/>
        </authorList>
    </citation>
    <scope>NUCLEOTIDE SEQUENCE</scope>
</reference>
<name>A0A0E9VTW4_ANGAN</name>